<evidence type="ECO:0000256" key="1">
    <source>
        <dbReference type="SAM" id="MobiDB-lite"/>
    </source>
</evidence>
<dbReference type="AlphaFoldDB" id="A0A072NYT8"/>
<feature type="region of interest" description="Disordered" evidence="1">
    <location>
        <begin position="1"/>
        <end position="21"/>
    </location>
</feature>
<dbReference type="GeneID" id="89467225"/>
<sequence length="75" mass="8859">MENFKYFEGPKNITTGPHPSSPGACQAHFNHQTYSHFHKQTHQPTYPNPHYTNGYMYPEIPTGRPPFGYYPYQYY</sequence>
<evidence type="ECO:0000313" key="3">
    <source>
        <dbReference type="Proteomes" id="UP000027936"/>
    </source>
</evidence>
<dbReference type="EMBL" id="JJRY01000008">
    <property type="protein sequence ID" value="KEF38425.1"/>
    <property type="molecule type" value="Genomic_DNA"/>
</dbReference>
<accession>A0A072NYT8</accession>
<dbReference type="PATRIC" id="fig|1348973.3.peg.2387"/>
<name>A0A072NYT8_SCHAZ</name>
<gene>
    <name evidence="2" type="ORF">M670_02469</name>
</gene>
<organism evidence="2 3">
    <name type="scientific">Schinkia azotoformans MEV2011</name>
    <dbReference type="NCBI Taxonomy" id="1348973"/>
    <lineage>
        <taxon>Bacteria</taxon>
        <taxon>Bacillati</taxon>
        <taxon>Bacillota</taxon>
        <taxon>Bacilli</taxon>
        <taxon>Bacillales</taxon>
        <taxon>Bacillaceae</taxon>
        <taxon>Calidifontibacillus/Schinkia group</taxon>
        <taxon>Schinkia</taxon>
    </lineage>
</organism>
<reference evidence="2 3" key="1">
    <citation type="submission" date="2014-04" db="EMBL/GenBank/DDBJ databases">
        <title>Draft genome sequence of Bacillus azotoformans MEV2011, a (co-) denitrifying strain unable to grow in the presence of oxygen.</title>
        <authorList>
            <person name="Nielsen M."/>
            <person name="Schreiber L."/>
            <person name="Finster K."/>
            <person name="Schramm A."/>
        </authorList>
    </citation>
    <scope>NUCLEOTIDE SEQUENCE [LARGE SCALE GENOMIC DNA]</scope>
    <source>
        <strain evidence="2 3">MEV2011</strain>
    </source>
</reference>
<evidence type="ECO:0000313" key="2">
    <source>
        <dbReference type="EMBL" id="KEF38425.1"/>
    </source>
</evidence>
<dbReference type="RefSeq" id="WP_004432126.1">
    <property type="nucleotide sequence ID" value="NZ_JJRY01000008.1"/>
</dbReference>
<dbReference type="Proteomes" id="UP000027936">
    <property type="component" value="Unassembled WGS sequence"/>
</dbReference>
<proteinExistence type="predicted"/>
<protein>
    <submittedName>
        <fullName evidence="2">Uncharacterized protein</fullName>
    </submittedName>
</protein>
<comment type="caution">
    <text evidence="2">The sequence shown here is derived from an EMBL/GenBank/DDBJ whole genome shotgun (WGS) entry which is preliminary data.</text>
</comment>